<evidence type="ECO:0000256" key="1">
    <source>
        <dbReference type="SAM" id="Coils"/>
    </source>
</evidence>
<protein>
    <submittedName>
        <fullName evidence="2">Uncharacterized protein</fullName>
    </submittedName>
</protein>
<keyword evidence="1" id="KW-0175">Coiled coil</keyword>
<keyword evidence="3" id="KW-1185">Reference proteome</keyword>
<evidence type="ECO:0000313" key="3">
    <source>
        <dbReference type="Proteomes" id="UP000800235"/>
    </source>
</evidence>
<name>A0A9P4TSP9_9PEZI</name>
<reference evidence="2" key="1">
    <citation type="journal article" date="2020" name="Stud. Mycol.">
        <title>101 Dothideomycetes genomes: a test case for predicting lifestyles and emergence of pathogens.</title>
        <authorList>
            <person name="Haridas S."/>
            <person name="Albert R."/>
            <person name="Binder M."/>
            <person name="Bloem J."/>
            <person name="Labutti K."/>
            <person name="Salamov A."/>
            <person name="Andreopoulos B."/>
            <person name="Baker S."/>
            <person name="Barry K."/>
            <person name="Bills G."/>
            <person name="Bluhm B."/>
            <person name="Cannon C."/>
            <person name="Castanera R."/>
            <person name="Culley D."/>
            <person name="Daum C."/>
            <person name="Ezra D."/>
            <person name="Gonzalez J."/>
            <person name="Henrissat B."/>
            <person name="Kuo A."/>
            <person name="Liang C."/>
            <person name="Lipzen A."/>
            <person name="Lutzoni F."/>
            <person name="Magnuson J."/>
            <person name="Mondo S."/>
            <person name="Nolan M."/>
            <person name="Ohm R."/>
            <person name="Pangilinan J."/>
            <person name="Park H.-J."/>
            <person name="Ramirez L."/>
            <person name="Alfaro M."/>
            <person name="Sun H."/>
            <person name="Tritt A."/>
            <person name="Yoshinaga Y."/>
            <person name="Zwiers L.-H."/>
            <person name="Turgeon B."/>
            <person name="Goodwin S."/>
            <person name="Spatafora J."/>
            <person name="Crous P."/>
            <person name="Grigoriev I."/>
        </authorList>
    </citation>
    <scope>NUCLEOTIDE SEQUENCE</scope>
    <source>
        <strain evidence="2">CBS 130266</strain>
    </source>
</reference>
<dbReference type="SUPFAM" id="SSF57997">
    <property type="entry name" value="Tropomyosin"/>
    <property type="match status" value="1"/>
</dbReference>
<feature type="coiled-coil region" evidence="1">
    <location>
        <begin position="22"/>
        <end position="143"/>
    </location>
</feature>
<dbReference type="EMBL" id="MU007123">
    <property type="protein sequence ID" value="KAF2418909.1"/>
    <property type="molecule type" value="Genomic_DNA"/>
</dbReference>
<evidence type="ECO:0000313" key="2">
    <source>
        <dbReference type="EMBL" id="KAF2418909.1"/>
    </source>
</evidence>
<gene>
    <name evidence="2" type="ORF">EJ08DRAFT_47809</name>
</gene>
<dbReference type="AlphaFoldDB" id="A0A9P4TSP9"/>
<dbReference type="Proteomes" id="UP000800235">
    <property type="component" value="Unassembled WGS sequence"/>
</dbReference>
<organism evidence="2 3">
    <name type="scientific">Tothia fuscella</name>
    <dbReference type="NCBI Taxonomy" id="1048955"/>
    <lineage>
        <taxon>Eukaryota</taxon>
        <taxon>Fungi</taxon>
        <taxon>Dikarya</taxon>
        <taxon>Ascomycota</taxon>
        <taxon>Pezizomycotina</taxon>
        <taxon>Dothideomycetes</taxon>
        <taxon>Pleosporomycetidae</taxon>
        <taxon>Venturiales</taxon>
        <taxon>Cylindrosympodiaceae</taxon>
        <taxon>Tothia</taxon>
    </lineage>
</organism>
<accession>A0A9P4TSP9</accession>
<comment type="caution">
    <text evidence="2">The sequence shown here is derived from an EMBL/GenBank/DDBJ whole genome shotgun (WGS) entry which is preliminary data.</text>
</comment>
<sequence>MDEWNEAKNALLDMDAFLHESFAAQERKYEQLNEAYAKAAEALTTATAANSEDKQTIKSLRQEVKHLNENIALHVRQQSVLEDQLKANNKDVQRRLAAAASESERARQLEKVNERNYDLAEKLRAAETRERSLQNAVDRLRWNVDSAVEKYKKANKTFDQAISENSRLRNWLDEADATIDKLKIEIGKYRSGIVAERKLVAEKFEEFAAAHIADLQDTMEEFLAD</sequence>
<proteinExistence type="predicted"/>